<dbReference type="Gene3D" id="3.40.50.1450">
    <property type="entry name" value="HybD-like"/>
    <property type="match status" value="1"/>
</dbReference>
<dbReference type="PANTHER" id="PTHR30302">
    <property type="entry name" value="HYDROGENASE 1 MATURATION PROTEASE"/>
    <property type="match status" value="1"/>
</dbReference>
<dbReference type="GO" id="GO:0008047">
    <property type="term" value="F:enzyme activator activity"/>
    <property type="evidence" value="ECO:0007669"/>
    <property type="project" value="InterPro"/>
</dbReference>
<dbReference type="PRINTS" id="PR00446">
    <property type="entry name" value="HYDRGNUPTAKE"/>
</dbReference>
<dbReference type="SUPFAM" id="SSF53163">
    <property type="entry name" value="HybD-like"/>
    <property type="match status" value="1"/>
</dbReference>
<dbReference type="GO" id="GO:0016485">
    <property type="term" value="P:protein processing"/>
    <property type="evidence" value="ECO:0007669"/>
    <property type="project" value="TreeGrafter"/>
</dbReference>
<dbReference type="GO" id="GO:0004190">
    <property type="term" value="F:aspartic-type endopeptidase activity"/>
    <property type="evidence" value="ECO:0007669"/>
    <property type="project" value="UniProtKB-KW"/>
</dbReference>
<proteinExistence type="inferred from homology"/>
<evidence type="ECO:0000256" key="1">
    <source>
        <dbReference type="ARBA" id="ARBA00006814"/>
    </source>
</evidence>
<dbReference type="EMBL" id="CP064787">
    <property type="protein sequence ID" value="QSG04531.1"/>
    <property type="molecule type" value="Genomic_DNA"/>
</dbReference>
<evidence type="ECO:0000256" key="2">
    <source>
        <dbReference type="ARBA" id="ARBA00022670"/>
    </source>
</evidence>
<sequence length="149" mass="16011">MTDCDAVIALGNPFRMDDSVGPMLLDRLRDRELPDVELVDLGDPGFRLIHVLGDYSSVVIVDAVDFGAEPGTFEVFDPADTEPARAERGSHRTDVFELLEVADAVEGPTTVRVFGVQPGSIDFGDELTDEVAAVLPPATDALVEAIRSL</sequence>
<keyword evidence="3" id="KW-0064">Aspartyl protease</keyword>
<evidence type="ECO:0000256" key="3">
    <source>
        <dbReference type="ARBA" id="ARBA00022750"/>
    </source>
</evidence>
<evidence type="ECO:0000256" key="4">
    <source>
        <dbReference type="ARBA" id="ARBA00022801"/>
    </source>
</evidence>
<evidence type="ECO:0000313" key="6">
    <source>
        <dbReference type="Proteomes" id="UP000663525"/>
    </source>
</evidence>
<dbReference type="GeneID" id="68853830"/>
<dbReference type="NCBIfam" id="TIGR00072">
    <property type="entry name" value="hydrog_prot"/>
    <property type="match status" value="1"/>
</dbReference>
<organism evidence="5 6">
    <name type="scientific">Halapricum desulfuricans</name>
    <dbReference type="NCBI Taxonomy" id="2841257"/>
    <lineage>
        <taxon>Archaea</taxon>
        <taxon>Methanobacteriati</taxon>
        <taxon>Methanobacteriota</taxon>
        <taxon>Stenosarchaea group</taxon>
        <taxon>Halobacteria</taxon>
        <taxon>Halobacteriales</taxon>
        <taxon>Haloarculaceae</taxon>
        <taxon>Halapricum</taxon>
    </lineage>
</organism>
<reference evidence="5" key="1">
    <citation type="submission" date="2020-11" db="EMBL/GenBank/DDBJ databases">
        <title>Carbohydrate-dependent, anaerobic sulfur respiration: A novel catabolism in halophilic archaea.</title>
        <authorList>
            <person name="Sorokin D.Y."/>
            <person name="Messina E."/>
            <person name="Smedile F."/>
            <person name="La Cono V."/>
            <person name="Hallsworth J.E."/>
            <person name="Yakimov M.M."/>
        </authorList>
    </citation>
    <scope>NUCLEOTIDE SEQUENCE</scope>
    <source>
        <strain evidence="5">HSR12-1</strain>
    </source>
</reference>
<name>A0A897MW85_9EURY</name>
<protein>
    <submittedName>
        <fullName evidence="5">Protein containing two CBS domains (Some fused to C-terminal double-stranded RNA-binding domain of RaiA family)</fullName>
    </submittedName>
</protein>
<dbReference type="PANTHER" id="PTHR30302:SF1">
    <property type="entry name" value="HYDROGENASE 2 MATURATION PROTEASE"/>
    <property type="match status" value="1"/>
</dbReference>
<dbReference type="InterPro" id="IPR000671">
    <property type="entry name" value="Peptidase_A31"/>
</dbReference>
<comment type="similarity">
    <text evidence="1">Belongs to the peptidase A31 family.</text>
</comment>
<dbReference type="RefSeq" id="WP_229113992.1">
    <property type="nucleotide sequence ID" value="NZ_CP064787.1"/>
</dbReference>
<keyword evidence="4" id="KW-0378">Hydrolase</keyword>
<evidence type="ECO:0000313" key="5">
    <source>
        <dbReference type="EMBL" id="QSG04531.1"/>
    </source>
</evidence>
<gene>
    <name evidence="5" type="ORF">HSR121_0172</name>
</gene>
<dbReference type="Proteomes" id="UP000663525">
    <property type="component" value="Chromosome"/>
</dbReference>
<dbReference type="InterPro" id="IPR023430">
    <property type="entry name" value="Pept_HybD-like_dom_sf"/>
</dbReference>
<dbReference type="AlphaFoldDB" id="A0A897MW85"/>
<keyword evidence="2" id="KW-0645">Protease</keyword>
<dbReference type="CDD" id="cd00518">
    <property type="entry name" value="H2MP"/>
    <property type="match status" value="1"/>
</dbReference>
<accession>A0A897MW85</accession>
<dbReference type="Pfam" id="PF01750">
    <property type="entry name" value="HycI"/>
    <property type="match status" value="1"/>
</dbReference>